<reference evidence="1" key="1">
    <citation type="journal article" date="2012" name="Mol. Plant Microbe Interact.">
        <title>A highly conserved effector in Fusarium oxysporum is required for full virulence on Arabidopsis.</title>
        <authorList>
            <person name="Thatcher L.F."/>
            <person name="Gardiner D.M."/>
            <person name="Kazan K."/>
            <person name="Manners J."/>
        </authorList>
    </citation>
    <scope>NUCLEOTIDE SEQUENCE [LARGE SCALE GENOMIC DNA]</scope>
    <source>
        <strain evidence="1">Fo5176</strain>
    </source>
</reference>
<comment type="caution">
    <text evidence="1">The sequence shown here is derived from an EMBL/GenBank/DDBJ whole genome shotgun (WGS) entry which is preliminary data.</text>
</comment>
<gene>
    <name evidence="1" type="ORF">FOXB_00233</name>
</gene>
<accession>F9F1E7</accession>
<sequence length="73" mass="8438">MAVRESIEIQPCWPHVEYVTAFGFNDESGGLYRDLEQNLEAFLHEDAFWWPQVKILQPSLTRTGGRNCLILSI</sequence>
<dbReference type="AlphaFoldDB" id="F9F1E7"/>
<evidence type="ECO:0000313" key="1">
    <source>
        <dbReference type="EMBL" id="EGU89280.1"/>
    </source>
</evidence>
<protein>
    <submittedName>
        <fullName evidence="1">Uncharacterized protein</fullName>
    </submittedName>
</protein>
<name>F9F1E7_FUSOF</name>
<organism evidence="1">
    <name type="scientific">Fusarium oxysporum (strain Fo5176)</name>
    <name type="common">Fusarium vascular wilt</name>
    <dbReference type="NCBI Taxonomy" id="660025"/>
    <lineage>
        <taxon>Eukaryota</taxon>
        <taxon>Fungi</taxon>
        <taxon>Dikarya</taxon>
        <taxon>Ascomycota</taxon>
        <taxon>Pezizomycotina</taxon>
        <taxon>Sordariomycetes</taxon>
        <taxon>Hypocreomycetidae</taxon>
        <taxon>Hypocreales</taxon>
        <taxon>Nectriaceae</taxon>
        <taxon>Fusarium</taxon>
        <taxon>Fusarium oxysporum species complex</taxon>
    </lineage>
</organism>
<dbReference type="EMBL" id="AFQF01000085">
    <property type="protein sequence ID" value="EGU89280.1"/>
    <property type="molecule type" value="Genomic_DNA"/>
</dbReference>
<proteinExistence type="predicted"/>